<gene>
    <name evidence="6" type="ORF">SAMN05192530_10845</name>
</gene>
<evidence type="ECO:0000259" key="5">
    <source>
        <dbReference type="PROSITE" id="PS50949"/>
    </source>
</evidence>
<feature type="domain" description="HTH gntR-type" evidence="5">
    <location>
        <begin position="80"/>
        <end position="147"/>
    </location>
</feature>
<dbReference type="Pfam" id="PF00392">
    <property type="entry name" value="GntR"/>
    <property type="match status" value="1"/>
</dbReference>
<keyword evidence="3" id="KW-0804">Transcription</keyword>
<evidence type="ECO:0000256" key="4">
    <source>
        <dbReference type="SAM" id="MobiDB-lite"/>
    </source>
</evidence>
<dbReference type="Pfam" id="PF07729">
    <property type="entry name" value="FCD"/>
    <property type="match status" value="1"/>
</dbReference>
<dbReference type="SMART" id="SM00345">
    <property type="entry name" value="HTH_GNTR"/>
    <property type="match status" value="2"/>
</dbReference>
<dbReference type="Proteomes" id="UP000198793">
    <property type="component" value="Unassembled WGS sequence"/>
</dbReference>
<sequence length="313" mass="35184">MAKPNTLFKDAYNRALALLSQDGELPSEGALARQLAVSRTTVRAVLARMADGGILSVEGGRKAMIRRPTAADRFPADETDPLDQIIERGFMQRILQGGAQPGDAIGEADLARELGVGVSAVREFLIRFSRFGLIEKRRNSQWVLKGFTRGFALELTEVRELFELRSVLAFVELPDTHPAWASLAEIEEEHRALLPRVEEQRAAFSRLDERFHRLIHEASGNRFVIDFYDVIAMIFHYHYQWNKQGEAERNRQALAEHLDIIAALRARNAMEVEFYGRRHLRSARETLLRSIPPAAGEAAEGEDASRPQAAVTS</sequence>
<dbReference type="RefSeq" id="WP_090675456.1">
    <property type="nucleotide sequence ID" value="NZ_FNIT01000008.1"/>
</dbReference>
<evidence type="ECO:0000313" key="6">
    <source>
        <dbReference type="EMBL" id="SDO56909.1"/>
    </source>
</evidence>
<feature type="region of interest" description="Disordered" evidence="4">
    <location>
        <begin position="293"/>
        <end position="313"/>
    </location>
</feature>
<dbReference type="InterPro" id="IPR011711">
    <property type="entry name" value="GntR_C"/>
</dbReference>
<dbReference type="EMBL" id="FNIT01000008">
    <property type="protein sequence ID" value="SDO56909.1"/>
    <property type="molecule type" value="Genomic_DNA"/>
</dbReference>
<dbReference type="PANTHER" id="PTHR43537:SF51">
    <property type="entry name" value="HTH-TYPE TRANSCRIPTIONAL REGULATOR LGOR-RELATED"/>
    <property type="match status" value="1"/>
</dbReference>
<keyword evidence="2 6" id="KW-0238">DNA-binding</keyword>
<reference evidence="6 7" key="1">
    <citation type="submission" date="2016-10" db="EMBL/GenBank/DDBJ databases">
        <authorList>
            <person name="de Groot N.N."/>
        </authorList>
    </citation>
    <scope>NUCLEOTIDE SEQUENCE [LARGE SCALE GENOMIC DNA]</scope>
    <source>
        <strain evidence="7">L7-484,KACC 16230,DSM 25025</strain>
    </source>
</reference>
<dbReference type="SMART" id="SM00895">
    <property type="entry name" value="FCD"/>
    <property type="match status" value="1"/>
</dbReference>
<dbReference type="AlphaFoldDB" id="A0A1H0KLV1"/>
<dbReference type="PRINTS" id="PR00035">
    <property type="entry name" value="HTHGNTR"/>
</dbReference>
<proteinExistence type="predicted"/>
<dbReference type="SUPFAM" id="SSF48008">
    <property type="entry name" value="GntR ligand-binding domain-like"/>
    <property type="match status" value="1"/>
</dbReference>
<keyword evidence="7" id="KW-1185">Reference proteome</keyword>
<dbReference type="PROSITE" id="PS50949">
    <property type="entry name" value="HTH_GNTR"/>
    <property type="match status" value="1"/>
</dbReference>
<organism evidence="6 7">
    <name type="scientific">Aureimonas jatrophae</name>
    <dbReference type="NCBI Taxonomy" id="1166073"/>
    <lineage>
        <taxon>Bacteria</taxon>
        <taxon>Pseudomonadati</taxon>
        <taxon>Pseudomonadota</taxon>
        <taxon>Alphaproteobacteria</taxon>
        <taxon>Hyphomicrobiales</taxon>
        <taxon>Aurantimonadaceae</taxon>
        <taxon>Aureimonas</taxon>
    </lineage>
</organism>
<protein>
    <submittedName>
        <fullName evidence="6">DNA-binding transcriptional regulator, GntR family</fullName>
    </submittedName>
</protein>
<evidence type="ECO:0000313" key="7">
    <source>
        <dbReference type="Proteomes" id="UP000198793"/>
    </source>
</evidence>
<dbReference type="GO" id="GO:0003677">
    <property type="term" value="F:DNA binding"/>
    <property type="evidence" value="ECO:0007669"/>
    <property type="project" value="UniProtKB-KW"/>
</dbReference>
<dbReference type="GO" id="GO:0003700">
    <property type="term" value="F:DNA-binding transcription factor activity"/>
    <property type="evidence" value="ECO:0007669"/>
    <property type="project" value="InterPro"/>
</dbReference>
<dbReference type="InterPro" id="IPR036388">
    <property type="entry name" value="WH-like_DNA-bd_sf"/>
</dbReference>
<dbReference type="Gene3D" id="1.20.120.530">
    <property type="entry name" value="GntR ligand-binding domain-like"/>
    <property type="match status" value="1"/>
</dbReference>
<dbReference type="InterPro" id="IPR036390">
    <property type="entry name" value="WH_DNA-bd_sf"/>
</dbReference>
<dbReference type="SUPFAM" id="SSF46785">
    <property type="entry name" value="Winged helix' DNA-binding domain"/>
    <property type="match status" value="2"/>
</dbReference>
<dbReference type="STRING" id="1166073.SAMN05192530_10845"/>
<keyword evidence="1" id="KW-0805">Transcription regulation</keyword>
<dbReference type="InterPro" id="IPR000524">
    <property type="entry name" value="Tscrpt_reg_HTH_GntR"/>
</dbReference>
<dbReference type="InterPro" id="IPR008920">
    <property type="entry name" value="TF_FadR/GntR_C"/>
</dbReference>
<evidence type="ECO:0000256" key="2">
    <source>
        <dbReference type="ARBA" id="ARBA00023125"/>
    </source>
</evidence>
<accession>A0A1H0KLV1</accession>
<dbReference type="OrthoDB" id="9799812at2"/>
<evidence type="ECO:0000256" key="1">
    <source>
        <dbReference type="ARBA" id="ARBA00023015"/>
    </source>
</evidence>
<evidence type="ECO:0000256" key="3">
    <source>
        <dbReference type="ARBA" id="ARBA00023163"/>
    </source>
</evidence>
<name>A0A1H0KLV1_9HYPH</name>
<dbReference type="PANTHER" id="PTHR43537">
    <property type="entry name" value="TRANSCRIPTIONAL REGULATOR, GNTR FAMILY"/>
    <property type="match status" value="1"/>
</dbReference>
<dbReference type="Gene3D" id="1.10.10.10">
    <property type="entry name" value="Winged helix-like DNA-binding domain superfamily/Winged helix DNA-binding domain"/>
    <property type="match status" value="2"/>
</dbReference>